<dbReference type="EMBL" id="MT141678">
    <property type="protein sequence ID" value="QJA69103.1"/>
    <property type="molecule type" value="Genomic_DNA"/>
</dbReference>
<evidence type="ECO:0000313" key="1">
    <source>
        <dbReference type="EMBL" id="QJA63571.1"/>
    </source>
</evidence>
<sequence>MKIYNLPFYGKIYRNIMRIAHRFNWHHTKIIYPERDLQVWCQWCGLRQTYKLSKGLDGKIKYHYLDL</sequence>
<protein>
    <submittedName>
        <fullName evidence="1">Uncharacterized protein</fullName>
    </submittedName>
</protein>
<dbReference type="AlphaFoldDB" id="A0A6M3J348"/>
<dbReference type="EMBL" id="MT141499">
    <property type="protein sequence ID" value="QJA63571.1"/>
    <property type="molecule type" value="Genomic_DNA"/>
</dbReference>
<organism evidence="1">
    <name type="scientific">viral metagenome</name>
    <dbReference type="NCBI Taxonomy" id="1070528"/>
    <lineage>
        <taxon>unclassified sequences</taxon>
        <taxon>metagenomes</taxon>
        <taxon>organismal metagenomes</taxon>
    </lineage>
</organism>
<name>A0A6M3J348_9ZZZZ</name>
<proteinExistence type="predicted"/>
<accession>A0A6M3J348</accession>
<reference evidence="1" key="1">
    <citation type="submission" date="2020-03" db="EMBL/GenBank/DDBJ databases">
        <title>The deep terrestrial virosphere.</title>
        <authorList>
            <person name="Holmfeldt K."/>
            <person name="Nilsson E."/>
            <person name="Simone D."/>
            <person name="Lopez-Fernandez M."/>
            <person name="Wu X."/>
            <person name="de Brujin I."/>
            <person name="Lundin D."/>
            <person name="Andersson A."/>
            <person name="Bertilsson S."/>
            <person name="Dopson M."/>
        </authorList>
    </citation>
    <scope>NUCLEOTIDE SEQUENCE</scope>
    <source>
        <strain evidence="2">MM415A05061</strain>
        <strain evidence="1">MM415B00619</strain>
    </source>
</reference>
<gene>
    <name evidence="2" type="ORF">MM415A05061_0002</name>
    <name evidence="1" type="ORF">MM415B00619_0050</name>
</gene>
<evidence type="ECO:0000313" key="2">
    <source>
        <dbReference type="EMBL" id="QJA69103.1"/>
    </source>
</evidence>